<feature type="transmembrane region" description="Helical" evidence="1">
    <location>
        <begin position="130"/>
        <end position="150"/>
    </location>
</feature>
<organism evidence="2 3">
    <name type="scientific">Marinobacter zhanjiangensis</name>
    <dbReference type="NCBI Taxonomy" id="578215"/>
    <lineage>
        <taxon>Bacteria</taxon>
        <taxon>Pseudomonadati</taxon>
        <taxon>Pseudomonadota</taxon>
        <taxon>Gammaproteobacteria</taxon>
        <taxon>Pseudomonadales</taxon>
        <taxon>Marinobacteraceae</taxon>
        <taxon>Marinobacter</taxon>
    </lineage>
</organism>
<dbReference type="InterPro" id="IPR032690">
    <property type="entry name" value="CarS"/>
</dbReference>
<dbReference type="PANTHER" id="PTHR39650">
    <property type="entry name" value="CDP-ARCHAEOL SYNTHASE"/>
    <property type="match status" value="1"/>
</dbReference>
<sequence>MITVWLLVLLILANGLPVVAARLLHHRFDLPVDGGRRWRDGRPLLGASKTWRGLLAGLLGCALCAPLLGLSAAFGAVYGALALAGDLLSSFIKRRLGLEASARASGLDQLPESALPVAFAWLWLDLPAWQAIGVVLLFVTGNVLSSPLLYRLGIRKRPH</sequence>
<gene>
    <name evidence="2" type="ORF">GCM10007071_21750</name>
</gene>
<evidence type="ECO:0000256" key="1">
    <source>
        <dbReference type="SAM" id="Phobius"/>
    </source>
</evidence>
<dbReference type="PANTHER" id="PTHR39650:SF1">
    <property type="entry name" value="CDP-ARCHAEOL SYNTHASE"/>
    <property type="match status" value="1"/>
</dbReference>
<evidence type="ECO:0000313" key="3">
    <source>
        <dbReference type="Proteomes" id="UP000601597"/>
    </source>
</evidence>
<keyword evidence="1" id="KW-0812">Transmembrane</keyword>
<dbReference type="EMBL" id="BMXV01000004">
    <property type="protein sequence ID" value="GGY74023.1"/>
    <property type="molecule type" value="Genomic_DNA"/>
</dbReference>
<name>A0ABQ3B1G5_9GAMM</name>
<comment type="caution">
    <text evidence="2">The sequence shown here is derived from an EMBL/GenBank/DDBJ whole genome shotgun (WGS) entry which is preliminary data.</text>
</comment>
<proteinExistence type="predicted"/>
<reference evidence="3" key="1">
    <citation type="journal article" date="2019" name="Int. J. Syst. Evol. Microbiol.">
        <title>The Global Catalogue of Microorganisms (GCM) 10K type strain sequencing project: providing services to taxonomists for standard genome sequencing and annotation.</title>
        <authorList>
            <consortium name="The Broad Institute Genomics Platform"/>
            <consortium name="The Broad Institute Genome Sequencing Center for Infectious Disease"/>
            <person name="Wu L."/>
            <person name="Ma J."/>
        </authorList>
    </citation>
    <scope>NUCLEOTIDE SEQUENCE [LARGE SCALE GENOMIC DNA]</scope>
    <source>
        <strain evidence="3">KCTC 22280</strain>
    </source>
</reference>
<dbReference type="Pfam" id="PF01864">
    <property type="entry name" value="CarS-like"/>
    <property type="match status" value="1"/>
</dbReference>
<accession>A0ABQ3B1G5</accession>
<protein>
    <recommendedName>
        <fullName evidence="4">CDP-2,3-bis-(O-geranylgeranyl)-sn-glycerol synthase</fullName>
    </recommendedName>
</protein>
<dbReference type="RefSeq" id="WP_189576275.1">
    <property type="nucleotide sequence ID" value="NZ_BMXV01000004.1"/>
</dbReference>
<keyword evidence="1" id="KW-0472">Membrane</keyword>
<evidence type="ECO:0008006" key="4">
    <source>
        <dbReference type="Google" id="ProtNLM"/>
    </source>
</evidence>
<evidence type="ECO:0000313" key="2">
    <source>
        <dbReference type="EMBL" id="GGY74023.1"/>
    </source>
</evidence>
<feature type="transmembrane region" description="Helical" evidence="1">
    <location>
        <begin position="54"/>
        <end position="84"/>
    </location>
</feature>
<keyword evidence="3" id="KW-1185">Reference proteome</keyword>
<dbReference type="Proteomes" id="UP000601597">
    <property type="component" value="Unassembled WGS sequence"/>
</dbReference>
<keyword evidence="1" id="KW-1133">Transmembrane helix</keyword>